<feature type="region of interest" description="Disordered" evidence="14">
    <location>
        <begin position="1"/>
        <end position="35"/>
    </location>
</feature>
<dbReference type="CDD" id="cd00275">
    <property type="entry name" value="C2_PLC_like"/>
    <property type="match status" value="1"/>
</dbReference>
<dbReference type="SUPFAM" id="SSF47473">
    <property type="entry name" value="EF-hand"/>
    <property type="match status" value="1"/>
</dbReference>
<dbReference type="FunFam" id="3.20.20.190:FF:000062">
    <property type="entry name" value="1-phosphatidylinositol 4,5-bisphosphate phosphodiesterase gamma"/>
    <property type="match status" value="1"/>
</dbReference>
<feature type="region of interest" description="Disordered" evidence="14">
    <location>
        <begin position="1297"/>
        <end position="1326"/>
    </location>
</feature>
<keyword evidence="4" id="KW-0677">Repeat</keyword>
<dbReference type="InterPro" id="IPR000980">
    <property type="entry name" value="SH2"/>
</dbReference>
<dbReference type="InterPro" id="IPR000008">
    <property type="entry name" value="C2_dom"/>
</dbReference>
<sequence length="1326" mass="151377">MLPRRQKMSTASAPPGGSLSRHSGGHSVSSLTGSYRGTFSRHNGMDMEKICMAMEKGHKVCKMVLLKKWDPGYKRLSLSRETRQLVLSKWETTPTARASTAKQSLDLRLVKEVHTVDYKMNSMNIEDKWKKDKEIKCLDAEMILVISYGTSFVLSHWIILFEQKDACKLWSQGVHHLMMETQHASHFLQVERWLRKQFFGLLATDATGITMRHMKPFVQTTLQCKVQSRELQEISEGEMDFEAFTLAINRLLNFDGLFDALFAQTIKPVGRRVTLDAFYGFLKDIQQDEIAASREQTAEFLRGYLREVDLARDCTEPYLSCEEFIDYLYSPENSLFDPVNSKVIHDMTQPLTNYWIASSHNTYLTGDQIKSESSLDAYSRALLMGCRCIELDCWDGPKKPNGDWEIVIYHGYTMTSKLNLRDVLYTIRYYAFITSDYPVILSIEDNCSVLAQRTMAKLFKECLGDLLLTTPISKDETQLPSPAALKKKIILKHKKLQLENDNLSLQSFEDEDQDILSKNFVKRGMLHLRNNTEHTWTKHVFVLFPDRLCFVTAPVENDVPPGKEDTVSIIGDEDSQDDSSLSGFGVRPEEMHVTEEWFHGRIDHEAAKQRLLEYASKGNGLFLVRQSGTFIGEFSLSFLHDGRVHHARVKTTMVNGEKRYQFFENKSMETLYELISYYTKHQFTTRQISTTLLTPCPQPQPHLKEPWFSDKADKQRAEELLNTVREDGAFLIRYSSSDSNVFVLSLKVDGEFWHYRLKRDGRIFVVNQTVFENLNQIVEFYSTREFVRGIVLKYPVNEQNVGQYASSQMSSAPGCYMDLKDLDQELDVVALTPYVGVHREDLSFPINAVIKVIRKEPDMWKGRYNNKVGWFPPEYVKELSTPAGNNGEINHSTIELAGTMVEKVDSDKPNAFRISTPSNHWSSEEWIIAAENAEEMSDWLAQMHEITRNATSRIHQLRTREKVLRVAAELSNLVVYCQAVPFNPNFVRENHFYEMCSFSENKLDKLIEKGLLQFNVRHLGRVYPQASRLTSTNFNPMPMWNTGCHMVALNYQTPDKSMQLNQGKFISNGRCGYVLKPQYLLDETFKVDNPLSVTGNFPIELNITVISGRNLSRKDKIKGICSPFVDVEVLGLSFDNDTQRTRTFSSNGLNPVWNEPFVFTILCPEMALIRFYVEDGDFVGNKSDPFIGQAVFPVDSLRGGYRSVPLLNLFSEPLELSSLLVRVEIRPHKIPDQILLNPHSQLQNGRTTLTSSGSGRNLSVVSGSGASFNSSIDLHHSSPHGSPSTRRISGAFPQRTASIESNESQQSNSISKKSSTTLRKLFRMGR</sequence>
<dbReference type="GO" id="GO:0016042">
    <property type="term" value="P:lipid catabolic process"/>
    <property type="evidence" value="ECO:0007669"/>
    <property type="project" value="UniProtKB-KW"/>
</dbReference>
<dbReference type="SMART" id="SM00252">
    <property type="entry name" value="SH2"/>
    <property type="match status" value="2"/>
</dbReference>
<evidence type="ECO:0000256" key="2">
    <source>
        <dbReference type="ARBA" id="ARBA00012368"/>
    </source>
</evidence>
<dbReference type="SUPFAM" id="SSF51695">
    <property type="entry name" value="PLC-like phosphodiesterases"/>
    <property type="match status" value="1"/>
</dbReference>
<dbReference type="Gene3D" id="3.30.505.10">
    <property type="entry name" value="SH2 domain"/>
    <property type="match status" value="2"/>
</dbReference>
<comment type="catalytic activity">
    <reaction evidence="13">
        <text>a 1,2-diacyl-sn-glycero-3-phospho-(1D-myo-inositol-4,5-bisphosphate) + H2O = 1D-myo-inositol 1,4,5-trisphosphate + a 1,2-diacyl-sn-glycerol + H(+)</text>
        <dbReference type="Rhea" id="RHEA:33179"/>
        <dbReference type="ChEBI" id="CHEBI:15377"/>
        <dbReference type="ChEBI" id="CHEBI:15378"/>
        <dbReference type="ChEBI" id="CHEBI:17815"/>
        <dbReference type="ChEBI" id="CHEBI:58456"/>
        <dbReference type="ChEBI" id="CHEBI:203600"/>
        <dbReference type="EC" id="3.1.4.11"/>
    </reaction>
</comment>
<dbReference type="InterPro" id="IPR011992">
    <property type="entry name" value="EF-hand-dom_pair"/>
</dbReference>
<dbReference type="PROSITE" id="PS50003">
    <property type="entry name" value="PH_DOMAIN"/>
    <property type="match status" value="1"/>
</dbReference>
<dbReference type="Gene3D" id="2.30.30.40">
    <property type="entry name" value="SH3 Domains"/>
    <property type="match status" value="1"/>
</dbReference>
<keyword evidence="5 13" id="KW-0378">Hydrolase</keyword>
<dbReference type="SMART" id="SM00239">
    <property type="entry name" value="C2"/>
    <property type="match status" value="1"/>
</dbReference>
<dbReference type="GO" id="GO:0004435">
    <property type="term" value="F:phosphatidylinositol-4,5-bisphosphate phospholipase C activity"/>
    <property type="evidence" value="ECO:0007669"/>
    <property type="project" value="UniProtKB-EC"/>
</dbReference>
<dbReference type="WBParaSite" id="Pan_g13615.t1">
    <property type="protein sequence ID" value="Pan_g13615.t1"/>
    <property type="gene ID" value="Pan_g13615"/>
</dbReference>
<feature type="domain" description="SH2" evidence="15">
    <location>
        <begin position="707"/>
        <end position="796"/>
    </location>
</feature>
<dbReference type="InterPro" id="IPR001192">
    <property type="entry name" value="PI-PLC_fam"/>
</dbReference>
<dbReference type="Gene3D" id="3.20.20.190">
    <property type="entry name" value="Phosphatidylinositol (PI) phosphodiesterase"/>
    <property type="match status" value="2"/>
</dbReference>
<reference evidence="20" key="1">
    <citation type="journal article" date="2013" name="Genetics">
        <title>The draft genome and transcriptome of Panagrellus redivivus are shaped by the harsh demands of a free-living lifestyle.</title>
        <authorList>
            <person name="Srinivasan J."/>
            <person name="Dillman A.R."/>
            <person name="Macchietto M.G."/>
            <person name="Heikkinen L."/>
            <person name="Lakso M."/>
            <person name="Fracchia K.M."/>
            <person name="Antoshechkin I."/>
            <person name="Mortazavi A."/>
            <person name="Wong G."/>
            <person name="Sternberg P.W."/>
        </authorList>
    </citation>
    <scope>NUCLEOTIDE SEQUENCE [LARGE SCALE GENOMIC DNA]</scope>
    <source>
        <strain evidence="20">MT8872</strain>
    </source>
</reference>
<dbReference type="InterPro" id="IPR001452">
    <property type="entry name" value="SH3_domain"/>
</dbReference>
<evidence type="ECO:0000256" key="6">
    <source>
        <dbReference type="ARBA" id="ARBA00022837"/>
    </source>
</evidence>
<dbReference type="PANTHER" id="PTHR10336:SF159">
    <property type="entry name" value="1-PHOSPHATIDYLINOSITOL 4,5-BISPHOSPHATE PHOSPHODIESTERASE GAMMA"/>
    <property type="match status" value="1"/>
</dbReference>
<dbReference type="GO" id="GO:0032587">
    <property type="term" value="C:ruffle membrane"/>
    <property type="evidence" value="ECO:0007669"/>
    <property type="project" value="TreeGrafter"/>
</dbReference>
<dbReference type="GO" id="GO:0048015">
    <property type="term" value="P:phosphatidylinositol-mediated signaling"/>
    <property type="evidence" value="ECO:0007669"/>
    <property type="project" value="TreeGrafter"/>
</dbReference>
<dbReference type="PROSITE" id="PS50007">
    <property type="entry name" value="PIPLC_X_DOMAIN"/>
    <property type="match status" value="1"/>
</dbReference>
<feature type="domain" description="SH3" evidence="16">
    <location>
        <begin position="823"/>
        <end position="881"/>
    </location>
</feature>
<evidence type="ECO:0000256" key="11">
    <source>
        <dbReference type="PROSITE-ProRule" id="PRU00191"/>
    </source>
</evidence>
<proteinExistence type="predicted"/>
<dbReference type="Pfam" id="PF00018">
    <property type="entry name" value="SH3_1"/>
    <property type="match status" value="1"/>
</dbReference>
<evidence type="ECO:0000256" key="9">
    <source>
        <dbReference type="ARBA" id="ARBA00023098"/>
    </source>
</evidence>
<dbReference type="SMART" id="SM00148">
    <property type="entry name" value="PLCXc"/>
    <property type="match status" value="1"/>
</dbReference>
<feature type="compositionally biased region" description="Low complexity" evidence="14">
    <location>
        <begin position="1298"/>
        <end position="1315"/>
    </location>
</feature>
<evidence type="ECO:0000256" key="12">
    <source>
        <dbReference type="PROSITE-ProRule" id="PRU00192"/>
    </source>
</evidence>
<evidence type="ECO:0000256" key="13">
    <source>
        <dbReference type="RuleBase" id="RU361133"/>
    </source>
</evidence>
<dbReference type="InterPro" id="IPR017946">
    <property type="entry name" value="PLC-like_Pdiesterase_TIM-brl"/>
</dbReference>
<evidence type="ECO:0000313" key="21">
    <source>
        <dbReference type="WBParaSite" id="Pan_g13615.t1"/>
    </source>
</evidence>
<evidence type="ECO:0000313" key="20">
    <source>
        <dbReference type="Proteomes" id="UP000492821"/>
    </source>
</evidence>
<dbReference type="PRINTS" id="PR00401">
    <property type="entry name" value="SH2DOMAIN"/>
</dbReference>
<dbReference type="SMART" id="SM00326">
    <property type="entry name" value="SH3"/>
    <property type="match status" value="1"/>
</dbReference>
<evidence type="ECO:0000256" key="7">
    <source>
        <dbReference type="ARBA" id="ARBA00022963"/>
    </source>
</evidence>
<evidence type="ECO:0000256" key="10">
    <source>
        <dbReference type="ARBA" id="ARBA00023224"/>
    </source>
</evidence>
<dbReference type="Pfam" id="PF00388">
    <property type="entry name" value="PI-PLC-X"/>
    <property type="match status" value="1"/>
</dbReference>
<dbReference type="InterPro" id="IPR035892">
    <property type="entry name" value="C2_domain_sf"/>
</dbReference>
<dbReference type="GO" id="GO:0046488">
    <property type="term" value="P:phosphatidylinositol metabolic process"/>
    <property type="evidence" value="ECO:0007669"/>
    <property type="project" value="TreeGrafter"/>
</dbReference>
<comment type="cofactor">
    <cofactor evidence="1">
        <name>Ca(2+)</name>
        <dbReference type="ChEBI" id="CHEBI:29108"/>
    </cofactor>
</comment>
<dbReference type="InterPro" id="IPR056586">
    <property type="entry name" value="EF-hand_PLCG1"/>
</dbReference>
<dbReference type="Pfam" id="PF00168">
    <property type="entry name" value="C2"/>
    <property type="match status" value="1"/>
</dbReference>
<evidence type="ECO:0000259" key="17">
    <source>
        <dbReference type="PROSITE" id="PS50003"/>
    </source>
</evidence>
<evidence type="ECO:0000256" key="14">
    <source>
        <dbReference type="SAM" id="MobiDB-lite"/>
    </source>
</evidence>
<dbReference type="PROSITE" id="PS50008">
    <property type="entry name" value="PIPLC_Y_DOMAIN"/>
    <property type="match status" value="1"/>
</dbReference>
<feature type="compositionally biased region" description="Low complexity" evidence="14">
    <location>
        <begin position="16"/>
        <end position="31"/>
    </location>
</feature>
<dbReference type="SUPFAM" id="SSF55550">
    <property type="entry name" value="SH2 domain"/>
    <property type="match status" value="2"/>
</dbReference>
<dbReference type="PROSITE" id="PS50002">
    <property type="entry name" value="SH3"/>
    <property type="match status" value="1"/>
</dbReference>
<dbReference type="Pfam" id="PF23329">
    <property type="entry name" value="EF_HAND_1_PLCG"/>
    <property type="match status" value="1"/>
</dbReference>
<dbReference type="Proteomes" id="UP000492821">
    <property type="component" value="Unassembled WGS sequence"/>
</dbReference>
<keyword evidence="6" id="KW-0106">Calcium</keyword>
<evidence type="ECO:0000259" key="19">
    <source>
        <dbReference type="PROSITE" id="PS50008"/>
    </source>
</evidence>
<dbReference type="PROSITE" id="PS50004">
    <property type="entry name" value="C2"/>
    <property type="match status" value="1"/>
</dbReference>
<dbReference type="InterPro" id="IPR057061">
    <property type="entry name" value="PLCG_EF-hand_2"/>
</dbReference>
<evidence type="ECO:0000256" key="8">
    <source>
        <dbReference type="ARBA" id="ARBA00022999"/>
    </source>
</evidence>
<dbReference type="PRINTS" id="PR00390">
    <property type="entry name" value="PHPHLIPASEC"/>
</dbReference>
<feature type="domain" description="PI-PLC Y-box" evidence="19">
    <location>
        <begin position="970"/>
        <end position="1080"/>
    </location>
</feature>
<dbReference type="SUPFAM" id="SSF49562">
    <property type="entry name" value="C2 domain (Calcium/lipid-binding domain, CaLB)"/>
    <property type="match status" value="1"/>
</dbReference>
<keyword evidence="9 13" id="KW-0443">Lipid metabolism</keyword>
<dbReference type="Pfam" id="PF23583">
    <property type="entry name" value="EF_HAND_2_PLCG"/>
    <property type="match status" value="1"/>
</dbReference>
<organism evidence="20 21">
    <name type="scientific">Panagrellus redivivus</name>
    <name type="common">Microworm</name>
    <dbReference type="NCBI Taxonomy" id="6233"/>
    <lineage>
        <taxon>Eukaryota</taxon>
        <taxon>Metazoa</taxon>
        <taxon>Ecdysozoa</taxon>
        <taxon>Nematoda</taxon>
        <taxon>Chromadorea</taxon>
        <taxon>Rhabditida</taxon>
        <taxon>Tylenchina</taxon>
        <taxon>Panagrolaimomorpha</taxon>
        <taxon>Panagrolaimoidea</taxon>
        <taxon>Panagrolaimidae</taxon>
        <taxon>Panagrellus</taxon>
    </lineage>
</organism>
<evidence type="ECO:0000259" key="18">
    <source>
        <dbReference type="PROSITE" id="PS50004"/>
    </source>
</evidence>
<dbReference type="Pfam" id="PF00017">
    <property type="entry name" value="SH2"/>
    <property type="match status" value="2"/>
</dbReference>
<dbReference type="InterPro" id="IPR001711">
    <property type="entry name" value="PLipase_C_Pinositol-sp_Y"/>
</dbReference>
<name>A0A7E4UWB1_PANRE</name>
<dbReference type="InterPro" id="IPR000909">
    <property type="entry name" value="PLipase_C_PInositol-sp_X_dom"/>
</dbReference>
<keyword evidence="8 11" id="KW-0727">SH2 domain</keyword>
<keyword evidence="10" id="KW-0807">Transducer</keyword>
<dbReference type="FunFam" id="3.30.505.10:FF:000011">
    <property type="entry name" value="1-phosphatidylinositol 4,5-bisphosphate phosphodiesterase gamma"/>
    <property type="match status" value="1"/>
</dbReference>
<feature type="domain" description="C2" evidence="18">
    <location>
        <begin position="1077"/>
        <end position="1208"/>
    </location>
</feature>
<dbReference type="InterPro" id="IPR001849">
    <property type="entry name" value="PH_domain"/>
</dbReference>
<feature type="domain" description="SH2" evidence="15">
    <location>
        <begin position="597"/>
        <end position="696"/>
    </location>
</feature>
<keyword evidence="3 12" id="KW-0728">SH3 domain</keyword>
<dbReference type="PROSITE" id="PS50001">
    <property type="entry name" value="SH2"/>
    <property type="match status" value="2"/>
</dbReference>
<dbReference type="PANTHER" id="PTHR10336">
    <property type="entry name" value="PHOSPHOINOSITIDE-SPECIFIC PHOSPHOLIPASE C FAMILY PROTEIN"/>
    <property type="match status" value="1"/>
</dbReference>
<evidence type="ECO:0000259" key="15">
    <source>
        <dbReference type="PROSITE" id="PS50001"/>
    </source>
</evidence>
<evidence type="ECO:0000256" key="4">
    <source>
        <dbReference type="ARBA" id="ARBA00022737"/>
    </source>
</evidence>
<feature type="domain" description="PH" evidence="17">
    <location>
        <begin position="893"/>
        <end position="948"/>
    </location>
</feature>
<evidence type="ECO:0000256" key="1">
    <source>
        <dbReference type="ARBA" id="ARBA00001913"/>
    </source>
</evidence>
<evidence type="ECO:0000256" key="5">
    <source>
        <dbReference type="ARBA" id="ARBA00022801"/>
    </source>
</evidence>
<dbReference type="GO" id="GO:0051209">
    <property type="term" value="P:release of sequestered calcium ion into cytosol"/>
    <property type="evidence" value="ECO:0007669"/>
    <property type="project" value="TreeGrafter"/>
</dbReference>
<keyword evidence="20" id="KW-1185">Reference proteome</keyword>
<evidence type="ECO:0000259" key="16">
    <source>
        <dbReference type="PROSITE" id="PS50002"/>
    </source>
</evidence>
<dbReference type="EC" id="3.1.4.11" evidence="2 13"/>
<keyword evidence="7 13" id="KW-0442">Lipid degradation</keyword>
<dbReference type="SMART" id="SM00149">
    <property type="entry name" value="PLCYc"/>
    <property type="match status" value="1"/>
</dbReference>
<evidence type="ECO:0000256" key="3">
    <source>
        <dbReference type="ARBA" id="ARBA00022443"/>
    </source>
</evidence>
<dbReference type="GO" id="GO:0010634">
    <property type="term" value="P:positive regulation of epithelial cell migration"/>
    <property type="evidence" value="ECO:0007669"/>
    <property type="project" value="TreeGrafter"/>
</dbReference>
<protein>
    <recommendedName>
        <fullName evidence="2 13">Phosphoinositide phospholipase C</fullName>
        <ecNumber evidence="2 13">3.1.4.11</ecNumber>
    </recommendedName>
</protein>
<dbReference type="Pfam" id="PF00387">
    <property type="entry name" value="PI-PLC-Y"/>
    <property type="match status" value="1"/>
</dbReference>
<dbReference type="Gene3D" id="2.60.40.150">
    <property type="entry name" value="C2 domain"/>
    <property type="match status" value="1"/>
</dbReference>
<reference evidence="21" key="2">
    <citation type="submission" date="2020-10" db="UniProtKB">
        <authorList>
            <consortium name="WormBaseParasite"/>
        </authorList>
    </citation>
    <scope>IDENTIFICATION</scope>
</reference>
<dbReference type="InterPro" id="IPR036860">
    <property type="entry name" value="SH2_dom_sf"/>
</dbReference>
<accession>A0A7E4UWB1</accession>